<protein>
    <recommendedName>
        <fullName evidence="10">Polysaccharide biosynthesis protein C-terminal domain-containing protein</fullName>
    </recommendedName>
</protein>
<dbReference type="GO" id="GO:0005886">
    <property type="term" value="C:plasma membrane"/>
    <property type="evidence" value="ECO:0007669"/>
    <property type="project" value="UniProtKB-SubCell"/>
</dbReference>
<comment type="subcellular location">
    <subcellularLocation>
        <location evidence="1">Cell membrane</location>
        <topology evidence="1">Multi-pass membrane protein</topology>
    </subcellularLocation>
</comment>
<dbReference type="EMBL" id="PEUY01000058">
    <property type="protein sequence ID" value="PIV10722.1"/>
    <property type="molecule type" value="Genomic_DNA"/>
</dbReference>
<keyword evidence="3" id="KW-1003">Cell membrane</keyword>
<comment type="caution">
    <text evidence="8">The sequence shown here is derived from an EMBL/GenBank/DDBJ whole genome shotgun (WGS) entry which is preliminary data.</text>
</comment>
<evidence type="ECO:0000256" key="6">
    <source>
        <dbReference type="ARBA" id="ARBA00023136"/>
    </source>
</evidence>
<feature type="non-terminal residue" evidence="8">
    <location>
        <position position="267"/>
    </location>
</feature>
<evidence type="ECO:0000256" key="4">
    <source>
        <dbReference type="ARBA" id="ARBA00022692"/>
    </source>
</evidence>
<sequence>MDDLKKKTILSTLSLFFQSGYSAALGFIANLVLTILLTPKIFGIYFTVLSLIAILNYFSDIGLAASLIQKKDIDDNEVATVFTIQQLLILSIIFIGWSATSTIMKFYKLPIEGQYLYWALLISFFLSSLKTIPSIFLERKIQFQKIVLVQIVENTVFYLSVIILALFGWGLNSFAMAVIFRAFIGVIIIYYLSPWSIKIKIDLSILKKLLSFGIPFQMSSFLALVKDDLLILYLGKVLGFQALGYIGWAKKWAESPIRIIMDSLSRV</sequence>
<name>A0A2M7BVW7_9BACT</name>
<dbReference type="PANTHER" id="PTHR30250">
    <property type="entry name" value="PST FAMILY PREDICTED COLANIC ACID TRANSPORTER"/>
    <property type="match status" value="1"/>
</dbReference>
<reference evidence="9" key="1">
    <citation type="submission" date="2017-09" db="EMBL/GenBank/DDBJ databases">
        <title>Depth-based differentiation of microbial function through sediment-hosted aquifers and enrichment of novel symbionts in the deep terrestrial subsurface.</title>
        <authorList>
            <person name="Probst A.J."/>
            <person name="Ladd B."/>
            <person name="Jarett J.K."/>
            <person name="Geller-Mcgrath D.E."/>
            <person name="Sieber C.M.K."/>
            <person name="Emerson J.B."/>
            <person name="Anantharaman K."/>
            <person name="Thomas B.C."/>
            <person name="Malmstrom R."/>
            <person name="Stieglmeier M."/>
            <person name="Klingl A."/>
            <person name="Woyke T."/>
            <person name="Ryan C.M."/>
            <person name="Banfield J.F."/>
        </authorList>
    </citation>
    <scope>NUCLEOTIDE SEQUENCE [LARGE SCALE GENOMIC DNA]</scope>
</reference>
<feature type="transmembrane region" description="Helical" evidence="7">
    <location>
        <begin position="42"/>
        <end position="66"/>
    </location>
</feature>
<evidence type="ECO:0000256" key="1">
    <source>
        <dbReference type="ARBA" id="ARBA00004651"/>
    </source>
</evidence>
<dbReference type="Pfam" id="PF13440">
    <property type="entry name" value="Polysacc_synt_3"/>
    <property type="match status" value="1"/>
</dbReference>
<comment type="similarity">
    <text evidence="2">Belongs to the polysaccharide synthase family.</text>
</comment>
<dbReference type="Proteomes" id="UP000230673">
    <property type="component" value="Unassembled WGS sequence"/>
</dbReference>
<organism evidence="8 9">
    <name type="scientific">Candidatus Roizmanbacteria bacterium CG03_land_8_20_14_0_80_35_26</name>
    <dbReference type="NCBI Taxonomy" id="1974845"/>
    <lineage>
        <taxon>Bacteria</taxon>
        <taxon>Candidatus Roizmaniibacteriota</taxon>
    </lineage>
</organism>
<evidence type="ECO:0000256" key="2">
    <source>
        <dbReference type="ARBA" id="ARBA00007430"/>
    </source>
</evidence>
<evidence type="ECO:0008006" key="10">
    <source>
        <dbReference type="Google" id="ProtNLM"/>
    </source>
</evidence>
<feature type="transmembrane region" description="Helical" evidence="7">
    <location>
        <begin position="78"/>
        <end position="97"/>
    </location>
</feature>
<keyword evidence="5 7" id="KW-1133">Transmembrane helix</keyword>
<feature type="transmembrane region" description="Helical" evidence="7">
    <location>
        <begin position="12"/>
        <end position="36"/>
    </location>
</feature>
<evidence type="ECO:0000313" key="8">
    <source>
        <dbReference type="EMBL" id="PIV10722.1"/>
    </source>
</evidence>
<feature type="transmembrane region" description="Helical" evidence="7">
    <location>
        <begin position="174"/>
        <end position="193"/>
    </location>
</feature>
<dbReference type="PANTHER" id="PTHR30250:SF10">
    <property type="entry name" value="LIPOPOLYSACCHARIDE BIOSYNTHESIS PROTEIN WZXC"/>
    <property type="match status" value="1"/>
</dbReference>
<feature type="transmembrane region" description="Helical" evidence="7">
    <location>
        <begin position="205"/>
        <end position="224"/>
    </location>
</feature>
<proteinExistence type="inferred from homology"/>
<keyword evidence="6 7" id="KW-0472">Membrane</keyword>
<dbReference type="AlphaFoldDB" id="A0A2M7BVW7"/>
<evidence type="ECO:0000256" key="3">
    <source>
        <dbReference type="ARBA" id="ARBA00022475"/>
    </source>
</evidence>
<evidence type="ECO:0000256" key="7">
    <source>
        <dbReference type="SAM" id="Phobius"/>
    </source>
</evidence>
<dbReference type="InterPro" id="IPR050833">
    <property type="entry name" value="Poly_Biosynth_Transport"/>
</dbReference>
<keyword evidence="4 7" id="KW-0812">Transmembrane</keyword>
<accession>A0A2M7BVW7</accession>
<feature type="transmembrane region" description="Helical" evidence="7">
    <location>
        <begin position="230"/>
        <end position="248"/>
    </location>
</feature>
<evidence type="ECO:0000313" key="9">
    <source>
        <dbReference type="Proteomes" id="UP000230673"/>
    </source>
</evidence>
<evidence type="ECO:0000256" key="5">
    <source>
        <dbReference type="ARBA" id="ARBA00022989"/>
    </source>
</evidence>
<feature type="transmembrane region" description="Helical" evidence="7">
    <location>
        <begin position="117"/>
        <end position="137"/>
    </location>
</feature>
<feature type="transmembrane region" description="Helical" evidence="7">
    <location>
        <begin position="146"/>
        <end position="168"/>
    </location>
</feature>
<gene>
    <name evidence="8" type="ORF">COS50_03935</name>
</gene>